<dbReference type="Proteomes" id="UP001196413">
    <property type="component" value="Unassembled WGS sequence"/>
</dbReference>
<dbReference type="EMBL" id="JAHQIW010000582">
    <property type="protein sequence ID" value="KAJ1348939.1"/>
    <property type="molecule type" value="Genomic_DNA"/>
</dbReference>
<organism evidence="1 2">
    <name type="scientific">Parelaphostrongylus tenuis</name>
    <name type="common">Meningeal worm</name>
    <dbReference type="NCBI Taxonomy" id="148309"/>
    <lineage>
        <taxon>Eukaryota</taxon>
        <taxon>Metazoa</taxon>
        <taxon>Ecdysozoa</taxon>
        <taxon>Nematoda</taxon>
        <taxon>Chromadorea</taxon>
        <taxon>Rhabditida</taxon>
        <taxon>Rhabditina</taxon>
        <taxon>Rhabditomorpha</taxon>
        <taxon>Strongyloidea</taxon>
        <taxon>Metastrongylidae</taxon>
        <taxon>Parelaphostrongylus</taxon>
    </lineage>
</organism>
<reference evidence="1" key="1">
    <citation type="submission" date="2021-06" db="EMBL/GenBank/DDBJ databases">
        <title>Parelaphostrongylus tenuis whole genome reference sequence.</title>
        <authorList>
            <person name="Garwood T.J."/>
            <person name="Larsen P.A."/>
            <person name="Fountain-Jones N.M."/>
            <person name="Garbe J.R."/>
            <person name="Macchietto M.G."/>
            <person name="Kania S.A."/>
            <person name="Gerhold R.W."/>
            <person name="Richards J.E."/>
            <person name="Wolf T.M."/>
        </authorList>
    </citation>
    <scope>NUCLEOTIDE SEQUENCE</scope>
    <source>
        <strain evidence="1">MNPRO001-30</strain>
        <tissue evidence="1">Meninges</tissue>
    </source>
</reference>
<gene>
    <name evidence="1" type="ORF">KIN20_004347</name>
</gene>
<keyword evidence="2" id="KW-1185">Reference proteome</keyword>
<proteinExistence type="predicted"/>
<protein>
    <submittedName>
        <fullName evidence="1">Uncharacterized protein</fullName>
    </submittedName>
</protein>
<comment type="caution">
    <text evidence="1">The sequence shown here is derived from an EMBL/GenBank/DDBJ whole genome shotgun (WGS) entry which is preliminary data.</text>
</comment>
<evidence type="ECO:0000313" key="1">
    <source>
        <dbReference type="EMBL" id="KAJ1348939.1"/>
    </source>
</evidence>
<name>A0AAD5QGU0_PARTN</name>
<evidence type="ECO:0000313" key="2">
    <source>
        <dbReference type="Proteomes" id="UP001196413"/>
    </source>
</evidence>
<dbReference type="AlphaFoldDB" id="A0AAD5QGU0"/>
<sequence length="117" mass="12713">MGFVQRLVMQTVFDVLENQGRSALLPDDVISNILSQLTVTVTYAPMMCTKVHLGLPDRVTRLTMMDRGCIIVGNTVTGVCTVTVQRAMLCRQGGRNVKIMPVSGPPLTISGSPLDHK</sequence>
<accession>A0AAD5QGU0</accession>